<dbReference type="STRING" id="1851148.SMSP2_02445"/>
<feature type="domain" description="ATP-grasp" evidence="2">
    <location>
        <begin position="116"/>
        <end position="289"/>
    </location>
</feature>
<reference evidence="4" key="1">
    <citation type="submission" date="2017-02" db="EMBL/GenBank/DDBJ databases">
        <title>Comparative genomics and description of representatives of a novel lineage of planctomycetes thriving in anoxic sediments.</title>
        <authorList>
            <person name="Spring S."/>
            <person name="Bunk B."/>
            <person name="Sproer C."/>
        </authorList>
    </citation>
    <scope>NUCLEOTIDE SEQUENCE [LARGE SCALE GENOMIC DNA]</scope>
    <source>
        <strain evidence="4">SM-Chi-D1</strain>
    </source>
</reference>
<protein>
    <submittedName>
        <fullName evidence="3">Alpha-aminoadipate--LysW ligase LysX</fullName>
        <ecNumber evidence="3">6.3.2.-</ecNumber>
    </submittedName>
</protein>
<accession>A0A1Q2MH81</accession>
<sequence length="317" mass="35548">MFTCVGRRVGLINLFRESALRLGIELGVYGCDAEKLSPALYACDEHQVVNSVLDETYIETLLDMIKKWDIGLIIPTIDTELPVLAEHKQRILDCGCEVLVSEPRVIKACYDKLNTYKYLSAHNVGTPMTCLPGEALASKDFEYPCILKPAHGSASRGIHKAYSRKDIEFFSNRHRDVIVQEYVQGKEFTCDVFVDRGGEVRCCVPRQRIETRGGEVSKSQIVKRQDLIDEAVKAVKSLGCSFGMITVQELLADNGDIMIFDINPRFGGGVPLAIHAGADFPGWIMQSLGGELDHDKINFYDYQDGLIMLRYDSEIWL</sequence>
<keyword evidence="3" id="KW-0436">Ligase</keyword>
<keyword evidence="4" id="KW-1185">Reference proteome</keyword>
<dbReference type="OrthoDB" id="5420347at2"/>
<dbReference type="InterPro" id="IPR011761">
    <property type="entry name" value="ATP-grasp"/>
</dbReference>
<dbReference type="GO" id="GO:0005737">
    <property type="term" value="C:cytoplasm"/>
    <property type="evidence" value="ECO:0007669"/>
    <property type="project" value="TreeGrafter"/>
</dbReference>
<dbReference type="PANTHER" id="PTHR21621:SF0">
    <property type="entry name" value="BETA-CITRYLGLUTAMATE SYNTHASE B-RELATED"/>
    <property type="match status" value="1"/>
</dbReference>
<evidence type="ECO:0000259" key="2">
    <source>
        <dbReference type="PROSITE" id="PS50975"/>
    </source>
</evidence>
<dbReference type="GO" id="GO:0009432">
    <property type="term" value="P:SOS response"/>
    <property type="evidence" value="ECO:0007669"/>
    <property type="project" value="TreeGrafter"/>
</dbReference>
<dbReference type="InterPro" id="IPR003806">
    <property type="entry name" value="ATP-grasp_PylC-type"/>
</dbReference>
<dbReference type="GO" id="GO:0046872">
    <property type="term" value="F:metal ion binding"/>
    <property type="evidence" value="ECO:0007669"/>
    <property type="project" value="InterPro"/>
</dbReference>
<dbReference type="InterPro" id="IPR048764">
    <property type="entry name" value="PylC_N"/>
</dbReference>
<dbReference type="InterPro" id="IPR013815">
    <property type="entry name" value="ATP_grasp_subdomain_1"/>
</dbReference>
<dbReference type="EMBL" id="CP019646">
    <property type="protein sequence ID" value="AQQ72065.1"/>
    <property type="molecule type" value="Genomic_DNA"/>
</dbReference>
<dbReference type="Gene3D" id="3.30.1490.20">
    <property type="entry name" value="ATP-grasp fold, A domain"/>
    <property type="match status" value="1"/>
</dbReference>
<evidence type="ECO:0000313" key="3">
    <source>
        <dbReference type="EMBL" id="AQQ72065.1"/>
    </source>
</evidence>
<dbReference type="Proteomes" id="UP000188181">
    <property type="component" value="Chromosome"/>
</dbReference>
<dbReference type="Pfam" id="PF21360">
    <property type="entry name" value="PylC-like_N"/>
    <property type="match status" value="1"/>
</dbReference>
<dbReference type="Gene3D" id="3.30.470.20">
    <property type="entry name" value="ATP-grasp fold, B domain"/>
    <property type="match status" value="1"/>
</dbReference>
<proteinExistence type="predicted"/>
<dbReference type="GO" id="GO:0005524">
    <property type="term" value="F:ATP binding"/>
    <property type="evidence" value="ECO:0007669"/>
    <property type="project" value="UniProtKB-UniRule"/>
</dbReference>
<dbReference type="SUPFAM" id="SSF56059">
    <property type="entry name" value="Glutathione synthetase ATP-binding domain-like"/>
    <property type="match status" value="1"/>
</dbReference>
<dbReference type="KEGG" id="pbas:SMSP2_02445"/>
<dbReference type="GO" id="GO:0018169">
    <property type="term" value="F:ribosomal S6-glutamic acid ligase activity"/>
    <property type="evidence" value="ECO:0007669"/>
    <property type="project" value="TreeGrafter"/>
</dbReference>
<dbReference type="Pfam" id="PF02655">
    <property type="entry name" value="ATP-grasp_3"/>
    <property type="match status" value="1"/>
</dbReference>
<dbReference type="PROSITE" id="PS50975">
    <property type="entry name" value="ATP_GRASP"/>
    <property type="match status" value="1"/>
</dbReference>
<keyword evidence="1" id="KW-0547">Nucleotide-binding</keyword>
<gene>
    <name evidence="3" type="primary">lysX</name>
    <name evidence="3" type="ORF">SMSP2_02445</name>
</gene>
<dbReference type="EC" id="6.3.2.-" evidence="3"/>
<evidence type="ECO:0000256" key="1">
    <source>
        <dbReference type="PROSITE-ProRule" id="PRU00409"/>
    </source>
</evidence>
<dbReference type="RefSeq" id="WP_146684295.1">
    <property type="nucleotide sequence ID" value="NZ_CP019646.1"/>
</dbReference>
<dbReference type="Gene3D" id="3.40.50.20">
    <property type="match status" value="1"/>
</dbReference>
<keyword evidence="1" id="KW-0067">ATP-binding</keyword>
<name>A0A1Q2MH81_9BACT</name>
<evidence type="ECO:0000313" key="4">
    <source>
        <dbReference type="Proteomes" id="UP000188181"/>
    </source>
</evidence>
<dbReference type="AlphaFoldDB" id="A0A1Q2MH81"/>
<organism evidence="3 4">
    <name type="scientific">Limihaloglobus sulfuriphilus</name>
    <dbReference type="NCBI Taxonomy" id="1851148"/>
    <lineage>
        <taxon>Bacteria</taxon>
        <taxon>Pseudomonadati</taxon>
        <taxon>Planctomycetota</taxon>
        <taxon>Phycisphaerae</taxon>
        <taxon>Sedimentisphaerales</taxon>
        <taxon>Sedimentisphaeraceae</taxon>
        <taxon>Limihaloglobus</taxon>
    </lineage>
</organism>
<dbReference type="PANTHER" id="PTHR21621">
    <property type="entry name" value="RIBOSOMAL PROTEIN S6 MODIFICATION PROTEIN"/>
    <property type="match status" value="1"/>
</dbReference>